<dbReference type="EMBL" id="JYJG01000226">
    <property type="protein sequence ID" value="KJK44977.1"/>
    <property type="molecule type" value="Genomic_DNA"/>
</dbReference>
<protein>
    <recommendedName>
        <fullName evidence="4">HTH luxR-type domain-containing protein</fullName>
    </recommendedName>
</protein>
<keyword evidence="1" id="KW-0805">Transcription regulation</keyword>
<dbReference type="InterPro" id="IPR036388">
    <property type="entry name" value="WH-like_DNA-bd_sf"/>
</dbReference>
<dbReference type="PRINTS" id="PR00038">
    <property type="entry name" value="HTHLUXR"/>
</dbReference>
<dbReference type="PANTHER" id="PTHR44688">
    <property type="entry name" value="DNA-BINDING TRANSCRIPTIONAL ACTIVATOR DEVR_DOSR"/>
    <property type="match status" value="1"/>
</dbReference>
<reference evidence="5 6" key="1">
    <citation type="submission" date="2015-02" db="EMBL/GenBank/DDBJ databases">
        <authorList>
            <person name="Ju K.-S."/>
            <person name="Doroghazi J.R."/>
            <person name="Metcalf W."/>
        </authorList>
    </citation>
    <scope>NUCLEOTIDE SEQUENCE [LARGE SCALE GENOMIC DNA]</scope>
    <source>
        <strain evidence="5 6">NRRL B-16140</strain>
    </source>
</reference>
<dbReference type="PROSITE" id="PS50043">
    <property type="entry name" value="HTH_LUXR_2"/>
    <property type="match status" value="1"/>
</dbReference>
<accession>A0A0F0GSK9</accession>
<dbReference type="SMART" id="SM00421">
    <property type="entry name" value="HTH_LUXR"/>
    <property type="match status" value="1"/>
</dbReference>
<dbReference type="Gene3D" id="1.25.40.10">
    <property type="entry name" value="Tetratricopeptide repeat domain"/>
    <property type="match status" value="1"/>
</dbReference>
<keyword evidence="3" id="KW-0804">Transcription</keyword>
<dbReference type="Gene3D" id="1.10.10.10">
    <property type="entry name" value="Winged helix-like DNA-binding domain superfamily/Winged helix DNA-binding domain"/>
    <property type="match status" value="1"/>
</dbReference>
<dbReference type="InterPro" id="IPR000792">
    <property type="entry name" value="Tscrpt_reg_LuxR_C"/>
</dbReference>
<dbReference type="PROSITE" id="PS00622">
    <property type="entry name" value="HTH_LUXR_1"/>
    <property type="match status" value="1"/>
</dbReference>
<dbReference type="GO" id="GO:0006355">
    <property type="term" value="P:regulation of DNA-templated transcription"/>
    <property type="evidence" value="ECO:0007669"/>
    <property type="project" value="InterPro"/>
</dbReference>
<dbReference type="GO" id="GO:0003677">
    <property type="term" value="F:DNA binding"/>
    <property type="evidence" value="ECO:0007669"/>
    <property type="project" value="UniProtKB-KW"/>
</dbReference>
<comment type="caution">
    <text evidence="5">The sequence shown here is derived from an EMBL/GenBank/DDBJ whole genome shotgun (WGS) entry which is preliminary data.</text>
</comment>
<dbReference type="Pfam" id="PF00196">
    <property type="entry name" value="GerE"/>
    <property type="match status" value="1"/>
</dbReference>
<dbReference type="CDD" id="cd06170">
    <property type="entry name" value="LuxR_C_like"/>
    <property type="match status" value="1"/>
</dbReference>
<keyword evidence="6" id="KW-1185">Reference proteome</keyword>
<evidence type="ECO:0000313" key="5">
    <source>
        <dbReference type="EMBL" id="KJK44977.1"/>
    </source>
</evidence>
<organism evidence="5 6">
    <name type="scientific">Lentzea aerocolonigenes</name>
    <name type="common">Lechevalieria aerocolonigenes</name>
    <name type="synonym">Saccharothrix aerocolonigenes</name>
    <dbReference type="NCBI Taxonomy" id="68170"/>
    <lineage>
        <taxon>Bacteria</taxon>
        <taxon>Bacillati</taxon>
        <taxon>Actinomycetota</taxon>
        <taxon>Actinomycetes</taxon>
        <taxon>Pseudonocardiales</taxon>
        <taxon>Pseudonocardiaceae</taxon>
        <taxon>Lentzea</taxon>
    </lineage>
</organism>
<dbReference type="InterPro" id="IPR011990">
    <property type="entry name" value="TPR-like_helical_dom_sf"/>
</dbReference>
<dbReference type="OrthoDB" id="5476461at2"/>
<dbReference type="SUPFAM" id="SSF48452">
    <property type="entry name" value="TPR-like"/>
    <property type="match status" value="1"/>
</dbReference>
<evidence type="ECO:0000256" key="2">
    <source>
        <dbReference type="ARBA" id="ARBA00023125"/>
    </source>
</evidence>
<dbReference type="PATRIC" id="fig|68170.10.peg.7111"/>
<sequence>MREALERAKALRWAGRPEDAALELRKALAGPGDRCELLYLLWDCQFVLGDRAAAHETLLEAKGLATGSMVQRIEVAEASWLMSQGEYRAAMELADSVGTQSDEIRAYALSVRGVCEAFLGDLPRGTATLEDARTAAHRSGSIRELTRAVGNLTFVLATAGQHERNARIGREALTRLGIQGLAPTFSAVIRYNVSTSLLALGRWDELDSLEVPDAIPGNKAARILLCQAEAAALRGRDADDLIERAEKVIEGQDALFLAQCAYTRAVAARAKGQYRTAVELCRETVLDLPEALTGGEVLRLCAAGLGAARDLQAAGGRVTKLDDPEATVAELLARLPVPQGPEDEVWRRLAFAEAGRDSWAEIALEWDRLKMPYQAAYARTRCGEPEALRHADRAAHRLGALPLAKMIDREARRRRVPLLHQDKPQLGTLTPRERDVLELLGWGRTNKEIAAELVLSVRTVGLHVSHVLAKLGAGNRSEAARIARDQT</sequence>
<dbReference type="Proteomes" id="UP000033393">
    <property type="component" value="Unassembled WGS sequence"/>
</dbReference>
<feature type="domain" description="HTH luxR-type" evidence="4">
    <location>
        <begin position="422"/>
        <end position="487"/>
    </location>
</feature>
<dbReference type="AlphaFoldDB" id="A0A0F0GSK9"/>
<name>A0A0F0GSK9_LENAE</name>
<evidence type="ECO:0000256" key="3">
    <source>
        <dbReference type="ARBA" id="ARBA00023163"/>
    </source>
</evidence>
<evidence type="ECO:0000256" key="1">
    <source>
        <dbReference type="ARBA" id="ARBA00023015"/>
    </source>
</evidence>
<dbReference type="RefSeq" id="WP_045314596.1">
    <property type="nucleotide sequence ID" value="NZ_JYJG01000226.1"/>
</dbReference>
<gene>
    <name evidence="5" type="ORF">UK23_27720</name>
</gene>
<dbReference type="STRING" id="68170.GCA_000974445_02102"/>
<proteinExistence type="predicted"/>
<dbReference type="PANTHER" id="PTHR44688:SF16">
    <property type="entry name" value="DNA-BINDING TRANSCRIPTIONAL ACTIVATOR DEVR_DOSR"/>
    <property type="match status" value="1"/>
</dbReference>
<evidence type="ECO:0000313" key="6">
    <source>
        <dbReference type="Proteomes" id="UP000033393"/>
    </source>
</evidence>
<dbReference type="InterPro" id="IPR016032">
    <property type="entry name" value="Sig_transdc_resp-reg_C-effctor"/>
</dbReference>
<evidence type="ECO:0000259" key="4">
    <source>
        <dbReference type="PROSITE" id="PS50043"/>
    </source>
</evidence>
<dbReference type="SUPFAM" id="SSF46894">
    <property type="entry name" value="C-terminal effector domain of the bipartite response regulators"/>
    <property type="match status" value="1"/>
</dbReference>
<keyword evidence="2" id="KW-0238">DNA-binding</keyword>